<dbReference type="GO" id="GO:0001614">
    <property type="term" value="F:purinergic nucleotide receptor activity"/>
    <property type="evidence" value="ECO:0007669"/>
    <property type="project" value="InterPro"/>
</dbReference>
<sequence>MSEVELRQLTTQLFAREPGLVVDALISLQGTPTLPPAAALPWCTCGNCREMATDAERKCCGRGPDHCISKLPHFELYCLEDGYLRLHRQYRNDVLVLGEPREPGDDNRQFRYAAYRQYIFWQHGALGQGNHRVIPSCCVWRVRDKYPDPQGQYTGFVPTI</sequence>
<dbReference type="Proteomes" id="UP000472271">
    <property type="component" value="Chromosome 2"/>
</dbReference>
<dbReference type="Pfam" id="PF20478">
    <property type="entry name" value="P2RX7_C"/>
    <property type="match status" value="1"/>
</dbReference>
<organism evidence="2 3">
    <name type="scientific">Sphaeramia orbicularis</name>
    <name type="common">orbiculate cardinalfish</name>
    <dbReference type="NCBI Taxonomy" id="375764"/>
    <lineage>
        <taxon>Eukaryota</taxon>
        <taxon>Metazoa</taxon>
        <taxon>Chordata</taxon>
        <taxon>Craniata</taxon>
        <taxon>Vertebrata</taxon>
        <taxon>Euteleostomi</taxon>
        <taxon>Actinopterygii</taxon>
        <taxon>Neopterygii</taxon>
        <taxon>Teleostei</taxon>
        <taxon>Neoteleostei</taxon>
        <taxon>Acanthomorphata</taxon>
        <taxon>Gobiaria</taxon>
        <taxon>Kurtiformes</taxon>
        <taxon>Apogonoidei</taxon>
        <taxon>Apogonidae</taxon>
        <taxon>Apogoninae</taxon>
        <taxon>Sphaeramia</taxon>
    </lineage>
</organism>
<evidence type="ECO:0000259" key="1">
    <source>
        <dbReference type="Pfam" id="PF20478"/>
    </source>
</evidence>
<evidence type="ECO:0000313" key="3">
    <source>
        <dbReference type="Proteomes" id="UP000472271"/>
    </source>
</evidence>
<dbReference type="GO" id="GO:0005524">
    <property type="term" value="F:ATP binding"/>
    <property type="evidence" value="ECO:0007669"/>
    <property type="project" value="InterPro"/>
</dbReference>
<dbReference type="InterPro" id="IPR003050">
    <property type="entry name" value="P2X7_purinoceptor"/>
</dbReference>
<feature type="domain" description="P2X purinoreceptor 7 intracellular" evidence="1">
    <location>
        <begin position="37"/>
        <end position="156"/>
    </location>
</feature>
<dbReference type="InParanoid" id="A0A673C9U4"/>
<dbReference type="GO" id="GO:0016020">
    <property type="term" value="C:membrane"/>
    <property type="evidence" value="ECO:0007669"/>
    <property type="project" value="InterPro"/>
</dbReference>
<name>A0A673C9U4_9TELE</name>
<reference evidence="2" key="1">
    <citation type="submission" date="2019-06" db="EMBL/GenBank/DDBJ databases">
        <authorList>
            <consortium name="Wellcome Sanger Institute Data Sharing"/>
        </authorList>
    </citation>
    <scope>NUCLEOTIDE SEQUENCE [LARGE SCALE GENOMIC DNA]</scope>
</reference>
<evidence type="ECO:0000313" key="2">
    <source>
        <dbReference type="Ensembl" id="ENSSORP00005050790.1"/>
    </source>
</evidence>
<dbReference type="Ensembl" id="ENSSORT00005052005.1">
    <property type="protein sequence ID" value="ENSSORP00005050790.1"/>
    <property type="gene ID" value="ENSSORG00005023001.1"/>
</dbReference>
<dbReference type="PANTHER" id="PTHR36981">
    <property type="entry name" value="ZGC:195170"/>
    <property type="match status" value="1"/>
</dbReference>
<reference evidence="2" key="2">
    <citation type="submission" date="2025-08" db="UniProtKB">
        <authorList>
            <consortium name="Ensembl"/>
        </authorList>
    </citation>
    <scope>IDENTIFICATION</scope>
</reference>
<dbReference type="GO" id="GO:0005216">
    <property type="term" value="F:monoatomic ion channel activity"/>
    <property type="evidence" value="ECO:0007669"/>
    <property type="project" value="InterPro"/>
</dbReference>
<keyword evidence="3" id="KW-1185">Reference proteome</keyword>
<reference evidence="2" key="3">
    <citation type="submission" date="2025-09" db="UniProtKB">
        <authorList>
            <consortium name="Ensembl"/>
        </authorList>
    </citation>
    <scope>IDENTIFICATION</scope>
</reference>
<dbReference type="InterPro" id="IPR046815">
    <property type="entry name" value="P2RX7_C"/>
</dbReference>
<dbReference type="PRINTS" id="PR01314">
    <property type="entry name" value="P2X7RECEPTOR"/>
</dbReference>
<accession>A0A673C9U4</accession>
<protein>
    <recommendedName>
        <fullName evidence="1">P2X purinoreceptor 7 intracellular domain-containing protein</fullName>
    </recommendedName>
</protein>
<dbReference type="AlphaFoldDB" id="A0A673C9U4"/>
<dbReference type="PANTHER" id="PTHR36981:SF3">
    <property type="entry name" value="UBIQUITIN-LIKE PROTEASE FAMILY PROFILE DOMAIN-CONTAINING PROTEIN"/>
    <property type="match status" value="1"/>
</dbReference>
<proteinExistence type="predicted"/>